<comment type="caution">
    <text evidence="2">The sequence shown here is derived from an EMBL/GenBank/DDBJ whole genome shotgun (WGS) entry which is preliminary data.</text>
</comment>
<gene>
    <name evidence="2" type="ORF">CSC94_23645</name>
</gene>
<dbReference type="Gene3D" id="3.40.50.150">
    <property type="entry name" value="Vaccinia Virus protein VP39"/>
    <property type="match status" value="1"/>
</dbReference>
<name>A0A2G1QGC1_9HYPH</name>
<reference evidence="2 3" key="1">
    <citation type="submission" date="2017-10" db="EMBL/GenBank/DDBJ databases">
        <title>Sedimentibacterium mangrovi gen. nov., sp. nov., a novel member of family Phyllobacteriacea isolated from mangrove sediment.</title>
        <authorList>
            <person name="Liao H."/>
            <person name="Tian Y."/>
        </authorList>
    </citation>
    <scope>NUCLEOTIDE SEQUENCE [LARGE SCALE GENOMIC DNA]</scope>
    <source>
        <strain evidence="2 3">X9-2-2</strain>
    </source>
</reference>
<sequence>MTSNAKYDAWSAGQNYEHYMGRWSRVIATQFVDWLSPEPQLDWLELGCGTGALTSAILSRCSPKTITITDFSRDFVEHTSGLISDSRAVFEIADAQSLRFPDATFDAVASALTLNFIADMALGLSQMRRVAKPGGVIAFYVWDYPGGGMGFIDAFWKAAVSIVPAASSLDEARRFPFCSEDGIKDLCDTAGLGDFAISAIETETEFADFEAFWRPFTLGAGPAPGFCRSLTDRKLAELKDTLGTMVGNEGPIRMPARAWAVQCRV</sequence>
<evidence type="ECO:0000259" key="1">
    <source>
        <dbReference type="Pfam" id="PF08241"/>
    </source>
</evidence>
<keyword evidence="2" id="KW-0489">Methyltransferase</keyword>
<evidence type="ECO:0000313" key="3">
    <source>
        <dbReference type="Proteomes" id="UP000221168"/>
    </source>
</evidence>
<accession>A0A2G1QGC1</accession>
<keyword evidence="3" id="KW-1185">Reference proteome</keyword>
<dbReference type="RefSeq" id="WP_099308831.1">
    <property type="nucleotide sequence ID" value="NZ_PDVP01000037.1"/>
</dbReference>
<dbReference type="EMBL" id="PDVP01000037">
    <property type="protein sequence ID" value="PHP64577.1"/>
    <property type="molecule type" value="Genomic_DNA"/>
</dbReference>
<dbReference type="PANTHER" id="PTHR43591">
    <property type="entry name" value="METHYLTRANSFERASE"/>
    <property type="match status" value="1"/>
</dbReference>
<dbReference type="InterPro" id="IPR013216">
    <property type="entry name" value="Methyltransf_11"/>
</dbReference>
<dbReference type="AlphaFoldDB" id="A0A2G1QGC1"/>
<organism evidence="2 3">
    <name type="scientific">Zhengella mangrovi</name>
    <dbReference type="NCBI Taxonomy" id="1982044"/>
    <lineage>
        <taxon>Bacteria</taxon>
        <taxon>Pseudomonadati</taxon>
        <taxon>Pseudomonadota</taxon>
        <taxon>Alphaproteobacteria</taxon>
        <taxon>Hyphomicrobiales</taxon>
        <taxon>Notoacmeibacteraceae</taxon>
        <taxon>Zhengella</taxon>
    </lineage>
</organism>
<protein>
    <submittedName>
        <fullName evidence="2">SAM-dependent methyltransferase</fullName>
    </submittedName>
</protein>
<evidence type="ECO:0000313" key="2">
    <source>
        <dbReference type="EMBL" id="PHP64577.1"/>
    </source>
</evidence>
<dbReference type="InterPro" id="IPR029063">
    <property type="entry name" value="SAM-dependent_MTases_sf"/>
</dbReference>
<dbReference type="SUPFAM" id="SSF53335">
    <property type="entry name" value="S-adenosyl-L-methionine-dependent methyltransferases"/>
    <property type="match status" value="1"/>
</dbReference>
<proteinExistence type="predicted"/>
<dbReference type="GO" id="GO:0008757">
    <property type="term" value="F:S-adenosylmethionine-dependent methyltransferase activity"/>
    <property type="evidence" value="ECO:0007669"/>
    <property type="project" value="InterPro"/>
</dbReference>
<feature type="domain" description="Methyltransferase type 11" evidence="1">
    <location>
        <begin position="44"/>
        <end position="139"/>
    </location>
</feature>
<keyword evidence="2" id="KW-0808">Transferase</keyword>
<dbReference type="Pfam" id="PF08241">
    <property type="entry name" value="Methyltransf_11"/>
    <property type="match status" value="1"/>
</dbReference>
<dbReference type="GO" id="GO:0032259">
    <property type="term" value="P:methylation"/>
    <property type="evidence" value="ECO:0007669"/>
    <property type="project" value="UniProtKB-KW"/>
</dbReference>
<dbReference type="OrthoDB" id="9795634at2"/>
<dbReference type="Proteomes" id="UP000221168">
    <property type="component" value="Unassembled WGS sequence"/>
</dbReference>
<dbReference type="CDD" id="cd02440">
    <property type="entry name" value="AdoMet_MTases"/>
    <property type="match status" value="1"/>
</dbReference>